<feature type="transmembrane region" description="Helical" evidence="1">
    <location>
        <begin position="55"/>
        <end position="73"/>
    </location>
</feature>
<dbReference type="AlphaFoldDB" id="A0AAV5ED12"/>
<evidence type="ECO:0000256" key="1">
    <source>
        <dbReference type="SAM" id="Phobius"/>
    </source>
</evidence>
<feature type="transmembrane region" description="Helical" evidence="1">
    <location>
        <begin position="85"/>
        <end position="106"/>
    </location>
</feature>
<name>A0AAV5ED12_ELECO</name>
<dbReference type="GO" id="GO:0047493">
    <property type="term" value="F:ceramide cholinephosphotransferase activity"/>
    <property type="evidence" value="ECO:0007669"/>
    <property type="project" value="TreeGrafter"/>
</dbReference>
<dbReference type="GO" id="GO:0033188">
    <property type="term" value="F:sphingomyelin synthase activity"/>
    <property type="evidence" value="ECO:0007669"/>
    <property type="project" value="TreeGrafter"/>
</dbReference>
<feature type="transmembrane region" description="Helical" evidence="1">
    <location>
        <begin position="24"/>
        <end position="43"/>
    </location>
</feature>
<keyword evidence="1" id="KW-1133">Transmembrane helix</keyword>
<dbReference type="Proteomes" id="UP001054889">
    <property type="component" value="Unassembled WGS sequence"/>
</dbReference>
<dbReference type="PANTHER" id="PTHR21290:SF48">
    <property type="entry name" value="OS02G0543100 PROTEIN"/>
    <property type="match status" value="1"/>
</dbReference>
<evidence type="ECO:0000313" key="2">
    <source>
        <dbReference type="EMBL" id="GJN21269.1"/>
    </source>
</evidence>
<dbReference type="GO" id="GO:0005789">
    <property type="term" value="C:endoplasmic reticulum membrane"/>
    <property type="evidence" value="ECO:0007669"/>
    <property type="project" value="TreeGrafter"/>
</dbReference>
<dbReference type="GO" id="GO:0000139">
    <property type="term" value="C:Golgi membrane"/>
    <property type="evidence" value="ECO:0007669"/>
    <property type="project" value="TreeGrafter"/>
</dbReference>
<dbReference type="PANTHER" id="PTHR21290">
    <property type="entry name" value="SPHINGOMYELIN SYNTHETASE"/>
    <property type="match status" value="1"/>
</dbReference>
<protein>
    <submittedName>
        <fullName evidence="2">Uncharacterized protein</fullName>
    </submittedName>
</protein>
<dbReference type="GO" id="GO:0046513">
    <property type="term" value="P:ceramide biosynthetic process"/>
    <property type="evidence" value="ECO:0007669"/>
    <property type="project" value="TreeGrafter"/>
</dbReference>
<dbReference type="EMBL" id="BQKI01000075">
    <property type="protein sequence ID" value="GJN21269.1"/>
    <property type="molecule type" value="Genomic_DNA"/>
</dbReference>
<proteinExistence type="predicted"/>
<dbReference type="GO" id="GO:0005886">
    <property type="term" value="C:plasma membrane"/>
    <property type="evidence" value="ECO:0007669"/>
    <property type="project" value="TreeGrafter"/>
</dbReference>
<reference evidence="2" key="2">
    <citation type="submission" date="2021-12" db="EMBL/GenBank/DDBJ databases">
        <title>Resequencing data analysis of finger millet.</title>
        <authorList>
            <person name="Hatakeyama M."/>
            <person name="Aluri S."/>
            <person name="Balachadran M.T."/>
            <person name="Sivarajan S.R."/>
            <person name="Poveda L."/>
            <person name="Shimizu-Inatsugi R."/>
            <person name="Schlapbach R."/>
            <person name="Sreeman S.M."/>
            <person name="Shimizu K.K."/>
        </authorList>
    </citation>
    <scope>NUCLEOTIDE SEQUENCE</scope>
</reference>
<gene>
    <name evidence="2" type="primary">gb08732</name>
    <name evidence="2" type="ORF">PR202_gb08732</name>
</gene>
<reference evidence="2" key="1">
    <citation type="journal article" date="2018" name="DNA Res.">
        <title>Multiple hybrid de novo genome assembly of finger millet, an orphan allotetraploid crop.</title>
        <authorList>
            <person name="Hatakeyama M."/>
            <person name="Aluri S."/>
            <person name="Balachadran M.T."/>
            <person name="Sivarajan S.R."/>
            <person name="Patrignani A."/>
            <person name="Gruter S."/>
            <person name="Poveda L."/>
            <person name="Shimizu-Inatsugi R."/>
            <person name="Baeten J."/>
            <person name="Francoijs K.J."/>
            <person name="Nataraja K.N."/>
            <person name="Reddy Y.A.N."/>
            <person name="Phadnis S."/>
            <person name="Ravikumar R.L."/>
            <person name="Schlapbach R."/>
            <person name="Sreeman S.M."/>
            <person name="Shimizu K.K."/>
        </authorList>
    </citation>
    <scope>NUCLEOTIDE SEQUENCE</scope>
</reference>
<keyword evidence="3" id="KW-1185">Reference proteome</keyword>
<accession>A0AAV5ED12</accession>
<keyword evidence="1" id="KW-0812">Transmembrane</keyword>
<dbReference type="InterPro" id="IPR045221">
    <property type="entry name" value="Sphingomyelin_synth-like"/>
</dbReference>
<keyword evidence="1" id="KW-0472">Membrane</keyword>
<comment type="caution">
    <text evidence="2">The sequence shown here is derived from an EMBL/GenBank/DDBJ whole genome shotgun (WGS) entry which is preliminary data.</text>
</comment>
<sequence>MPEVKAKRPVPPPSLRAGGRRRSLAVGGLGLVAAAYVAVDYLGHLSPAWHGRLQPALWAALALATAARAPFYRRWDAELRAAPRFLAALAFMLAAFLCEAISVRFVSTVLGLQWHRSTAPLPDTGQWVLLALNERLPQKVVDLLRAHIINLHHYLMLFIMLGFSALFGCINGPGLGIASRYMFTMAVGRLLRAITFLATILPSARPWCAEARYQIPDHPHPWAQKFYAPYASGADVIRRLIKEDMPYG</sequence>
<organism evidence="2 3">
    <name type="scientific">Eleusine coracana subsp. coracana</name>
    <dbReference type="NCBI Taxonomy" id="191504"/>
    <lineage>
        <taxon>Eukaryota</taxon>
        <taxon>Viridiplantae</taxon>
        <taxon>Streptophyta</taxon>
        <taxon>Embryophyta</taxon>
        <taxon>Tracheophyta</taxon>
        <taxon>Spermatophyta</taxon>
        <taxon>Magnoliopsida</taxon>
        <taxon>Liliopsida</taxon>
        <taxon>Poales</taxon>
        <taxon>Poaceae</taxon>
        <taxon>PACMAD clade</taxon>
        <taxon>Chloridoideae</taxon>
        <taxon>Cynodonteae</taxon>
        <taxon>Eleusininae</taxon>
        <taxon>Eleusine</taxon>
    </lineage>
</organism>
<evidence type="ECO:0000313" key="3">
    <source>
        <dbReference type="Proteomes" id="UP001054889"/>
    </source>
</evidence>
<feature type="transmembrane region" description="Helical" evidence="1">
    <location>
        <begin position="154"/>
        <end position="178"/>
    </location>
</feature>